<reference evidence="1" key="1">
    <citation type="submission" date="2023-01" db="EMBL/GenBank/DDBJ databases">
        <title>Genome assembly of the deep-sea coral Lophelia pertusa.</title>
        <authorList>
            <person name="Herrera S."/>
            <person name="Cordes E."/>
        </authorList>
    </citation>
    <scope>NUCLEOTIDE SEQUENCE</scope>
    <source>
        <strain evidence="1">USNM1676648</strain>
        <tissue evidence="1">Polyp</tissue>
    </source>
</reference>
<evidence type="ECO:0000313" key="2">
    <source>
        <dbReference type="Proteomes" id="UP001163046"/>
    </source>
</evidence>
<name>A0A9W9ZDZ9_9CNID</name>
<dbReference type="EMBL" id="MU826356">
    <property type="protein sequence ID" value="KAJ7379670.1"/>
    <property type="molecule type" value="Genomic_DNA"/>
</dbReference>
<evidence type="ECO:0000313" key="1">
    <source>
        <dbReference type="EMBL" id="KAJ7379670.1"/>
    </source>
</evidence>
<dbReference type="OrthoDB" id="5962533at2759"/>
<organism evidence="1 2">
    <name type="scientific">Desmophyllum pertusum</name>
    <dbReference type="NCBI Taxonomy" id="174260"/>
    <lineage>
        <taxon>Eukaryota</taxon>
        <taxon>Metazoa</taxon>
        <taxon>Cnidaria</taxon>
        <taxon>Anthozoa</taxon>
        <taxon>Hexacorallia</taxon>
        <taxon>Scleractinia</taxon>
        <taxon>Caryophylliina</taxon>
        <taxon>Caryophylliidae</taxon>
        <taxon>Desmophyllum</taxon>
    </lineage>
</organism>
<sequence>MAKDPHITEIVKGNENLKDRMEDDVVEMCKLLKALNTLIDVQPRENEDLREGLKKHFKDIYWSLKLHLVFHLGTDDLAHQATTELEEVGRLVGVTDEEIRLLPDQIHAIDPGSKVLEIVSDITNHNVPRGSEGHADEVMGITKYLLSTLSSKNIFRPRVLAMVSHNDKWFSVGSSIAPLDAADIRQINNWSCSAFLTKGQCTESKAPCQSCKMMFKNLVGFISNDDPRANLGEGDVQLGGCAEYCPVDQILADDVEPALHLSEYESQLIDDLLQRNRDRCSVLFREFRTIVEECSEAYQFKDITDQTYLYRKIRHKVHIFGLKPECNHHF</sequence>
<proteinExistence type="predicted"/>
<comment type="caution">
    <text evidence="1">The sequence shown here is derived from an EMBL/GenBank/DDBJ whole genome shotgun (WGS) entry which is preliminary data.</text>
</comment>
<protein>
    <submittedName>
        <fullName evidence="1">Uncharacterized protein</fullName>
    </submittedName>
</protein>
<accession>A0A9W9ZDZ9</accession>
<keyword evidence="2" id="KW-1185">Reference proteome</keyword>
<dbReference type="AlphaFoldDB" id="A0A9W9ZDZ9"/>
<gene>
    <name evidence="1" type="ORF">OS493_014074</name>
</gene>
<dbReference type="Proteomes" id="UP001163046">
    <property type="component" value="Unassembled WGS sequence"/>
</dbReference>